<gene>
    <name evidence="2" type="ORF">NP493_383g01035</name>
</gene>
<dbReference type="EMBL" id="JAODUO010000383">
    <property type="protein sequence ID" value="KAK2181729.1"/>
    <property type="molecule type" value="Genomic_DNA"/>
</dbReference>
<protein>
    <submittedName>
        <fullName evidence="2">Uncharacterized protein</fullName>
    </submittedName>
</protein>
<feature type="compositionally biased region" description="Basic and acidic residues" evidence="1">
    <location>
        <begin position="80"/>
        <end position="94"/>
    </location>
</feature>
<evidence type="ECO:0000256" key="1">
    <source>
        <dbReference type="SAM" id="MobiDB-lite"/>
    </source>
</evidence>
<comment type="caution">
    <text evidence="2">The sequence shown here is derived from an EMBL/GenBank/DDBJ whole genome shotgun (WGS) entry which is preliminary data.</text>
</comment>
<feature type="compositionally biased region" description="Basic and acidic residues" evidence="1">
    <location>
        <begin position="27"/>
        <end position="37"/>
    </location>
</feature>
<accession>A0AAD9L1N1</accession>
<evidence type="ECO:0000313" key="3">
    <source>
        <dbReference type="Proteomes" id="UP001209878"/>
    </source>
</evidence>
<feature type="region of interest" description="Disordered" evidence="1">
    <location>
        <begin position="20"/>
        <end position="99"/>
    </location>
</feature>
<evidence type="ECO:0000313" key="2">
    <source>
        <dbReference type="EMBL" id="KAK2181729.1"/>
    </source>
</evidence>
<proteinExistence type="predicted"/>
<sequence length="129" mass="14628">MDRPVTCETLTDDKTAKRLVSSSSFKNDLRAHAHWDDGMSSASSEDDGGRRRTWPAHLPHPQGAALGRQSWFPPATLRNGDVRNRPSKRQSDRTHFRHRSWQGVYNRSNRAVGSALSRDQCERQPFVGC</sequence>
<name>A0AAD9L1N1_RIDPI</name>
<keyword evidence="3" id="KW-1185">Reference proteome</keyword>
<dbReference type="Proteomes" id="UP001209878">
    <property type="component" value="Unassembled WGS sequence"/>
</dbReference>
<reference evidence="2" key="1">
    <citation type="journal article" date="2023" name="Mol. Biol. Evol.">
        <title>Third-Generation Sequencing Reveals the Adaptive Role of the Epigenome in Three Deep-Sea Polychaetes.</title>
        <authorList>
            <person name="Perez M."/>
            <person name="Aroh O."/>
            <person name="Sun Y."/>
            <person name="Lan Y."/>
            <person name="Juniper S.K."/>
            <person name="Young C.R."/>
            <person name="Angers B."/>
            <person name="Qian P.Y."/>
        </authorList>
    </citation>
    <scope>NUCLEOTIDE SEQUENCE</scope>
    <source>
        <strain evidence="2">R07B-5</strain>
    </source>
</reference>
<organism evidence="2 3">
    <name type="scientific">Ridgeia piscesae</name>
    <name type="common">Tubeworm</name>
    <dbReference type="NCBI Taxonomy" id="27915"/>
    <lineage>
        <taxon>Eukaryota</taxon>
        <taxon>Metazoa</taxon>
        <taxon>Spiralia</taxon>
        <taxon>Lophotrochozoa</taxon>
        <taxon>Annelida</taxon>
        <taxon>Polychaeta</taxon>
        <taxon>Sedentaria</taxon>
        <taxon>Canalipalpata</taxon>
        <taxon>Sabellida</taxon>
        <taxon>Siboglinidae</taxon>
        <taxon>Ridgeia</taxon>
    </lineage>
</organism>
<dbReference type="AlphaFoldDB" id="A0AAD9L1N1"/>